<dbReference type="PROSITE" id="PS50237">
    <property type="entry name" value="HECT"/>
    <property type="match status" value="1"/>
</dbReference>
<organism evidence="8 9">
    <name type="scientific">Stylonychia lemnae</name>
    <name type="common">Ciliate</name>
    <dbReference type="NCBI Taxonomy" id="5949"/>
    <lineage>
        <taxon>Eukaryota</taxon>
        <taxon>Sar</taxon>
        <taxon>Alveolata</taxon>
        <taxon>Ciliophora</taxon>
        <taxon>Intramacronucleata</taxon>
        <taxon>Spirotrichea</taxon>
        <taxon>Stichotrichia</taxon>
        <taxon>Sporadotrichida</taxon>
        <taxon>Oxytrichidae</taxon>
        <taxon>Stylonychinae</taxon>
        <taxon>Stylonychia</taxon>
    </lineage>
</organism>
<evidence type="ECO:0000313" key="8">
    <source>
        <dbReference type="EMBL" id="CDW76353.1"/>
    </source>
</evidence>
<dbReference type="OrthoDB" id="8068875at2759"/>
<keyword evidence="8" id="KW-0436">Ligase</keyword>
<dbReference type="Pfam" id="PF00632">
    <property type="entry name" value="HECT"/>
    <property type="match status" value="1"/>
</dbReference>
<dbReference type="EMBL" id="CCKQ01005196">
    <property type="protein sequence ID" value="CDW76353.1"/>
    <property type="molecule type" value="Genomic_DNA"/>
</dbReference>
<comment type="catalytic activity">
    <reaction evidence="1">
        <text>S-ubiquitinyl-[E2 ubiquitin-conjugating enzyme]-L-cysteine + [acceptor protein]-L-lysine = [E2 ubiquitin-conjugating enzyme]-L-cysteine + N(6)-ubiquitinyl-[acceptor protein]-L-lysine.</text>
        <dbReference type="EC" id="2.3.2.26"/>
    </reaction>
</comment>
<dbReference type="InterPro" id="IPR000569">
    <property type="entry name" value="HECT_dom"/>
</dbReference>
<dbReference type="Gene3D" id="3.90.1750.10">
    <property type="entry name" value="Hect, E3 ligase catalytic domains"/>
    <property type="match status" value="1"/>
</dbReference>
<dbReference type="PANTHER" id="PTHR45700:SF2">
    <property type="entry name" value="UBIQUITIN-PROTEIN LIGASE E3C"/>
    <property type="match status" value="1"/>
</dbReference>
<dbReference type="FunFam" id="3.30.2410.10:FF:000003">
    <property type="entry name" value="probable E3 ubiquitin-protein ligase HERC4 isoform X1"/>
    <property type="match status" value="1"/>
</dbReference>
<dbReference type="SMART" id="SM00119">
    <property type="entry name" value="HECTc"/>
    <property type="match status" value="1"/>
</dbReference>
<feature type="region of interest" description="Disordered" evidence="6">
    <location>
        <begin position="1"/>
        <end position="23"/>
    </location>
</feature>
<dbReference type="Gene3D" id="3.30.2160.10">
    <property type="entry name" value="Hect, E3 ligase catalytic domain"/>
    <property type="match status" value="1"/>
</dbReference>
<evidence type="ECO:0000256" key="6">
    <source>
        <dbReference type="SAM" id="MobiDB-lite"/>
    </source>
</evidence>
<keyword evidence="4 5" id="KW-0833">Ubl conjugation pathway</keyword>
<dbReference type="AlphaFoldDB" id="A0A078A4D8"/>
<gene>
    <name evidence="8" type="primary">Contig6779.g7250</name>
    <name evidence="8" type="ORF">STYLEM_5353</name>
</gene>
<dbReference type="PROSITE" id="PS50096">
    <property type="entry name" value="IQ"/>
    <property type="match status" value="1"/>
</dbReference>
<evidence type="ECO:0000256" key="3">
    <source>
        <dbReference type="ARBA" id="ARBA00022679"/>
    </source>
</evidence>
<proteinExistence type="predicted"/>
<reference evidence="8 9" key="1">
    <citation type="submission" date="2014-06" db="EMBL/GenBank/DDBJ databases">
        <authorList>
            <person name="Swart Estienne"/>
        </authorList>
    </citation>
    <scope>NUCLEOTIDE SEQUENCE [LARGE SCALE GENOMIC DNA]</scope>
    <source>
        <strain evidence="8 9">130c</strain>
    </source>
</reference>
<dbReference type="GO" id="GO:0061630">
    <property type="term" value="F:ubiquitin protein ligase activity"/>
    <property type="evidence" value="ECO:0007669"/>
    <property type="project" value="UniProtKB-EC"/>
</dbReference>
<dbReference type="GO" id="GO:0006511">
    <property type="term" value="P:ubiquitin-dependent protein catabolic process"/>
    <property type="evidence" value="ECO:0007669"/>
    <property type="project" value="TreeGrafter"/>
</dbReference>
<feature type="domain" description="HECT" evidence="7">
    <location>
        <begin position="680"/>
        <end position="1023"/>
    </location>
</feature>
<dbReference type="PANTHER" id="PTHR45700">
    <property type="entry name" value="UBIQUITIN-PROTEIN LIGASE E3C"/>
    <property type="match status" value="1"/>
</dbReference>
<dbReference type="InterPro" id="IPR044611">
    <property type="entry name" value="E3A/B/C-like"/>
</dbReference>
<keyword evidence="3" id="KW-0808">Transferase</keyword>
<evidence type="ECO:0000256" key="4">
    <source>
        <dbReference type="ARBA" id="ARBA00022786"/>
    </source>
</evidence>
<dbReference type="InParanoid" id="A0A078A4D8"/>
<dbReference type="FunFam" id="3.30.2160.10:FF:000002">
    <property type="entry name" value="Putative Ubiquitin-protein ligase E3C"/>
    <property type="match status" value="1"/>
</dbReference>
<evidence type="ECO:0000313" key="9">
    <source>
        <dbReference type="Proteomes" id="UP000039865"/>
    </source>
</evidence>
<evidence type="ECO:0000256" key="5">
    <source>
        <dbReference type="PROSITE-ProRule" id="PRU00104"/>
    </source>
</evidence>
<sequence length="1023" mass="119438">MDRKDNSFLFSNLKSTQHNPKKAVEKYKEEKEQIKVNKQKEEKALIVQKYLLGHKARMNLRKQYKAELTKNLADIDKLSQLLLMSKNQTFYLPVKNLMILIRTFNLMIRLRRWPSIMRKKKQNEHFDIVQGLCKWIQRGLEKPETNIITTFFKSPEQNQVGLRNFKEFLRQTVLVMQFDNKSGSIMSFLRDVMASKSTLLDSKEQLLFDQMLGDIHLENGLVDKFRIWTMSRIELHIAFESIPQEKKNMILMSAKTILTMLSSLILTDSTYDLSVGMQYSFVHEFLSIPTILKYIIPQLAFMPKPLNFKNIFQSYYYSKKVDMNEEEKEEFKKDSQGNLIGELQKDERKMFIFANIFELLHSKLISEMTTFEVYPILQCLESTVQHLGKRIFDLDNASIDDYIMTTILRNQLSAILDFKTTSKIFGHIFGENVNSKHSIFEDHFNPQAAISLTKIYSTILMISKNSQRVFQQIILGIAFNEPVLYKLWKFIDVYCGIESLLVRNVREYDQYNAFIHSLSLFCLAFTRNLWVTSFEDFLKNQYFERKDVLGMVGLLRSLIIDLIVENKQQHQNMLDEFVLYSSSVLLKLLHEQFAIKDYIDPSAWDIKEIKWQDILKSQEFSPEIKRIIMYMPECIPFDVRATLFQQTIKIDVSKNQYVQKVQVQIRRSQLFLDGYQAFSKVNNLKSIVGVVFINEMGMREEGMDAGGLFKEFLVNLAQIVFNPNYGLFLITENEKELYPNAQSHLLFGKNDTNYFNFLGKLLGKAMYEGITLEPKFADFFLRKLIGKQNSLNDLKSLDPALYKSLVQMRSYEGNVEDLCLSFSVTDENEVTGERREVDLIPNGSNITVTNQNRFRYIYMVADFRLNRRIKAQADAFVKGFHEIIPLQWLQIFNEREMQMLVSGAQQTINVKDLQKHTKYIGGFGASDSRIKMFWKLVETELNPDEQSKLLKFVTSCPRQPLMGFASLHPQFTISKMDCDNPDEKLPTSSTCFNILRLPPYSNAKIMKQRVLYAINSNAGFELA</sequence>
<dbReference type="EC" id="2.3.2.26" evidence="2"/>
<keyword evidence="9" id="KW-1185">Reference proteome</keyword>
<feature type="compositionally biased region" description="Polar residues" evidence="6">
    <location>
        <begin position="8"/>
        <end position="18"/>
    </location>
</feature>
<dbReference type="Proteomes" id="UP000039865">
    <property type="component" value="Unassembled WGS sequence"/>
</dbReference>
<dbReference type="GO" id="GO:0016874">
    <property type="term" value="F:ligase activity"/>
    <property type="evidence" value="ECO:0007669"/>
    <property type="project" value="UniProtKB-KW"/>
</dbReference>
<dbReference type="SUPFAM" id="SSF56204">
    <property type="entry name" value="Hect, E3 ligase catalytic domain"/>
    <property type="match status" value="1"/>
</dbReference>
<dbReference type="InterPro" id="IPR035983">
    <property type="entry name" value="Hect_E3_ubiquitin_ligase"/>
</dbReference>
<name>A0A078A4D8_STYLE</name>
<dbReference type="CDD" id="cd00078">
    <property type="entry name" value="HECTc"/>
    <property type="match status" value="1"/>
</dbReference>
<protein>
    <recommendedName>
        <fullName evidence="2">HECT-type E3 ubiquitin transferase</fullName>
        <ecNumber evidence="2">2.3.2.26</ecNumber>
    </recommendedName>
</protein>
<dbReference type="Gene3D" id="3.30.2410.10">
    <property type="entry name" value="Hect, E3 ligase catalytic domain"/>
    <property type="match status" value="1"/>
</dbReference>
<evidence type="ECO:0000259" key="7">
    <source>
        <dbReference type="PROSITE" id="PS50237"/>
    </source>
</evidence>
<evidence type="ECO:0000256" key="2">
    <source>
        <dbReference type="ARBA" id="ARBA00012485"/>
    </source>
</evidence>
<accession>A0A078A4D8</accession>
<feature type="active site" description="Glycyl thioester intermediate" evidence="5">
    <location>
        <position position="991"/>
    </location>
</feature>
<dbReference type="GO" id="GO:0000209">
    <property type="term" value="P:protein polyubiquitination"/>
    <property type="evidence" value="ECO:0007669"/>
    <property type="project" value="InterPro"/>
</dbReference>
<evidence type="ECO:0000256" key="1">
    <source>
        <dbReference type="ARBA" id="ARBA00000885"/>
    </source>
</evidence>